<dbReference type="EMBL" id="ROVY01000001">
    <property type="protein sequence ID" value="MHI20398.1"/>
    <property type="molecule type" value="Genomic_DNA"/>
</dbReference>
<evidence type="ECO:0000256" key="2">
    <source>
        <dbReference type="SAM" id="MobiDB-lite"/>
    </source>
</evidence>
<dbReference type="AlphaFoldDB" id="A0A3K8Y3C0"/>
<dbReference type="Proteomes" id="UP000885364">
    <property type="component" value="Unassembled WGS sequence"/>
</dbReference>
<evidence type="ECO:0000256" key="1">
    <source>
        <dbReference type="SAM" id="Coils"/>
    </source>
</evidence>
<name>A0A3K8Y3C0_SALER</name>
<organism evidence="3">
    <name type="scientific">Salmonella enterica</name>
    <name type="common">Salmonella choleraesuis</name>
    <dbReference type="NCBI Taxonomy" id="28901"/>
    <lineage>
        <taxon>Bacteria</taxon>
        <taxon>Pseudomonadati</taxon>
        <taxon>Pseudomonadota</taxon>
        <taxon>Gammaproteobacteria</taxon>
        <taxon>Enterobacterales</taxon>
        <taxon>Enterobacteriaceae</taxon>
        <taxon>Salmonella</taxon>
    </lineage>
</organism>
<keyword evidence="1" id="KW-0175">Coiled coil</keyword>
<sequence>MARKPTKLQTVDTLDGVVPDSLHSDFNDINHHRMVIMEQFGEGLPYDRNRIVHEARFYMAQSAEAMLEAGKRLVILKENEPHGEFLAILESELNIEARVARRMMQASIKFLGSESEPSKRSTLSVLGKAKLYELMVLDDEDLDSLADGGTVAGATLDDVDRMSVRELRRALRESREDLTASRKLNAEKSNEINELKETRFRTVDPDAAIHKLITDFCEEHEKALRTFIGTLPDFFQRLEDDYNTRGVSHMGLMSGLLHDIEREIASVRAQFDIPEIAEPDTSWNNGSSEDDENFRMPDLKTTTRSLESNNDDL</sequence>
<protein>
    <submittedName>
        <fullName evidence="3">DUF3102 domain-containing protein</fullName>
    </submittedName>
</protein>
<accession>A0A3K8Y3C0</accession>
<proteinExistence type="predicted"/>
<feature type="compositionally biased region" description="Polar residues" evidence="2">
    <location>
        <begin position="300"/>
        <end position="313"/>
    </location>
</feature>
<feature type="region of interest" description="Disordered" evidence="2">
    <location>
        <begin position="277"/>
        <end position="313"/>
    </location>
</feature>
<comment type="caution">
    <text evidence="3">The sequence shown here is derived from an EMBL/GenBank/DDBJ whole genome shotgun (WGS) entry which is preliminary data.</text>
</comment>
<gene>
    <name evidence="3" type="ORF">EEM47_00510</name>
</gene>
<evidence type="ECO:0000313" key="3">
    <source>
        <dbReference type="EMBL" id="MHI20398.1"/>
    </source>
</evidence>
<reference evidence="3" key="1">
    <citation type="submission" date="2018-11" db="EMBL/GenBank/DDBJ databases">
        <authorList>
            <consortium name="PulseNet: The National Subtyping Network for Foodborne Disease Surveillance"/>
            <person name="Tarr C.L."/>
            <person name="Trees E."/>
            <person name="Katz L.S."/>
            <person name="Carleton-Romer H.A."/>
            <person name="Stroika S."/>
            <person name="Kucerova Z."/>
            <person name="Roache K.F."/>
            <person name="Sabol A.L."/>
            <person name="Besser J."/>
            <person name="Gerner-Smidt P."/>
        </authorList>
    </citation>
    <scope>NUCLEOTIDE SEQUENCE [LARGE SCALE GENOMIC DNA]</scope>
    <source>
        <strain evidence="3">PNUSAS059688</strain>
    </source>
</reference>
<feature type="coiled-coil region" evidence="1">
    <location>
        <begin position="164"/>
        <end position="198"/>
    </location>
</feature>